<evidence type="ECO:0000259" key="1">
    <source>
        <dbReference type="Pfam" id="PF01408"/>
    </source>
</evidence>
<dbReference type="EMBL" id="MAPZ01000019">
    <property type="protein sequence ID" value="OBY10864.1"/>
    <property type="molecule type" value="Genomic_DNA"/>
</dbReference>
<dbReference type="InterPro" id="IPR055170">
    <property type="entry name" value="GFO_IDH_MocA-like_dom"/>
</dbReference>
<organism evidence="3 4">
    <name type="scientific">Clostridium paraputrificum</name>
    <dbReference type="NCBI Taxonomy" id="29363"/>
    <lineage>
        <taxon>Bacteria</taxon>
        <taxon>Bacillati</taxon>
        <taxon>Bacillota</taxon>
        <taxon>Clostridia</taxon>
        <taxon>Eubacteriales</taxon>
        <taxon>Clostridiaceae</taxon>
        <taxon>Clostridium</taxon>
    </lineage>
</organism>
<dbReference type="SUPFAM" id="SSF55347">
    <property type="entry name" value="Glyceraldehyde-3-phosphate dehydrogenase-like, C-terminal domain"/>
    <property type="match status" value="1"/>
</dbReference>
<keyword evidence="4" id="KW-1185">Reference proteome</keyword>
<feature type="domain" description="Gfo/Idh/MocA-like oxidoreductase N-terminal" evidence="1">
    <location>
        <begin position="4"/>
        <end position="121"/>
    </location>
</feature>
<feature type="domain" description="GFO/IDH/MocA-like oxidoreductase" evidence="2">
    <location>
        <begin position="140"/>
        <end position="249"/>
    </location>
</feature>
<proteinExistence type="predicted"/>
<dbReference type="Pfam" id="PF01408">
    <property type="entry name" value="GFO_IDH_MocA"/>
    <property type="match status" value="1"/>
</dbReference>
<dbReference type="Proteomes" id="UP000092714">
    <property type="component" value="Unassembled WGS sequence"/>
</dbReference>
<dbReference type="SUPFAM" id="SSF51735">
    <property type="entry name" value="NAD(P)-binding Rossmann-fold domains"/>
    <property type="match status" value="1"/>
</dbReference>
<evidence type="ECO:0000313" key="3">
    <source>
        <dbReference type="EMBL" id="OBY10864.1"/>
    </source>
</evidence>
<dbReference type="GO" id="GO:0000166">
    <property type="term" value="F:nucleotide binding"/>
    <property type="evidence" value="ECO:0007669"/>
    <property type="project" value="InterPro"/>
</dbReference>
<evidence type="ECO:0000259" key="2">
    <source>
        <dbReference type="Pfam" id="PF22725"/>
    </source>
</evidence>
<dbReference type="Gene3D" id="3.40.50.720">
    <property type="entry name" value="NAD(P)-binding Rossmann-like Domain"/>
    <property type="match status" value="1"/>
</dbReference>
<dbReference type="RefSeq" id="WP_065254554.1">
    <property type="nucleotide sequence ID" value="NZ_JADNCW010000021.1"/>
</dbReference>
<comment type="caution">
    <text evidence="3">The sequence shown here is derived from an EMBL/GenBank/DDBJ whole genome shotgun (WGS) entry which is preliminary data.</text>
</comment>
<dbReference type="PANTHER" id="PTHR43054:SF1">
    <property type="entry name" value="SCYLLO-INOSITOL 2-DEHYDROGENASE (NADP(+)) IOLU"/>
    <property type="match status" value="1"/>
</dbReference>
<gene>
    <name evidence="3" type="ORF">CP373A1_10205</name>
</gene>
<dbReference type="AlphaFoldDB" id="A0A1B8RQ58"/>
<dbReference type="Gene3D" id="3.30.360.10">
    <property type="entry name" value="Dihydrodipicolinate Reductase, domain 2"/>
    <property type="match status" value="1"/>
</dbReference>
<name>A0A1B8RQ58_9CLOT</name>
<protein>
    <submittedName>
        <fullName evidence="3">Oxidoreductase</fullName>
    </submittedName>
</protein>
<reference evidence="3 4" key="1">
    <citation type="submission" date="2016-06" db="EMBL/GenBank/DDBJ databases">
        <authorList>
            <person name="Kjaerup R.B."/>
            <person name="Dalgaard T.S."/>
            <person name="Juul-Madsen H.R."/>
        </authorList>
    </citation>
    <scope>NUCLEOTIDE SEQUENCE [LARGE SCALE GENOMIC DNA]</scope>
    <source>
        <strain evidence="3 4">373-A1</strain>
    </source>
</reference>
<dbReference type="InterPro" id="IPR036291">
    <property type="entry name" value="NAD(P)-bd_dom_sf"/>
</dbReference>
<dbReference type="Pfam" id="PF22725">
    <property type="entry name" value="GFO_IDH_MocA_C3"/>
    <property type="match status" value="1"/>
</dbReference>
<dbReference type="PANTHER" id="PTHR43054">
    <property type="match status" value="1"/>
</dbReference>
<sequence length="329" mass="37651">MRKIKFGIIGTSNISHWFLDGAKECKDFELVGVYSRILSKAKEFGKQYGAKIFFDNLEEMAKCEEIDAIYIASPNAIHASQAILCMNNKKHVLVEKAFGSNVKEVLDMIKASRENDVLLMEAMKTVQMPNFKILKDNLYKIGKVRKYFGSYCQYSSRYDKYKAGITENAFKRELSNGALMDIGVYTIYPMVALFGKPNSIKADAYMLKTGVDGEGSIVFNYDEMMGTVQYSKISNSYIPSEIQGEEGSIIIEQINSFNKIIIRYRDGREEVISNEQFEKESMFYEVEEFIKIIKEGKRESEINSHENSVNTMKIMDEVRKQIGLVYLAD</sequence>
<evidence type="ECO:0000313" key="4">
    <source>
        <dbReference type="Proteomes" id="UP000092714"/>
    </source>
</evidence>
<dbReference type="InterPro" id="IPR000683">
    <property type="entry name" value="Gfo/Idh/MocA-like_OxRdtase_N"/>
</dbReference>
<dbReference type="OrthoDB" id="9783105at2"/>
<accession>A0A1B8RQ58</accession>
<dbReference type="eggNOG" id="COG0673">
    <property type="taxonomic scope" value="Bacteria"/>
</dbReference>